<dbReference type="Pfam" id="PF06429">
    <property type="entry name" value="Flg_bbr_C"/>
    <property type="match status" value="1"/>
</dbReference>
<evidence type="ECO:0000313" key="9">
    <source>
        <dbReference type="Proteomes" id="UP000199227"/>
    </source>
</evidence>
<feature type="domain" description="Flagellar basal body rod protein N-terminal" evidence="5">
    <location>
        <begin position="5"/>
        <end position="35"/>
    </location>
</feature>
<gene>
    <name evidence="8" type="ORF">SAMN05216234_10313</name>
</gene>
<dbReference type="GO" id="GO:0009425">
    <property type="term" value="C:bacterial-type flagellum basal body"/>
    <property type="evidence" value="ECO:0007669"/>
    <property type="project" value="UniProtKB-SubCell"/>
</dbReference>
<dbReference type="InterPro" id="IPR010930">
    <property type="entry name" value="Flg_bb/hook_C_dom"/>
</dbReference>
<dbReference type="NCBIfam" id="TIGR03506">
    <property type="entry name" value="FlgEFG_subfam"/>
    <property type="match status" value="1"/>
</dbReference>
<keyword evidence="8" id="KW-0966">Cell projection</keyword>
<sequence>MNTSFYNGISGTISHQYSIDVISNNIANINTVGYKSSEAEFSSLFSKMLSQSETLPTTNQIGLGSRINATALDMSQGSLQNTDRPFDLAIGGDGWFAIDYNGETLYTRNGGFSLDQTEYLSDNNGGYLLGATADNIIKTNDGKYTINTVDSIPLTSTVELKKIFMPTELSMPAEPTTYVKINGNLDSSKNFNFVTVELNNPQYNESINDTKFSINGSVTADNIVLDPKEGDTIFVTLTNSDGKEIVLQTQLDKDLNWSINDADISELDPINKSPITVEKIEINTYQEVPNEAHFATPLILETGEKGVLDMNFTKVVPQSESGVIWNGTMKILDSNGNVIDSKDGTLTFDSNGALISNSFAPLQRADGGTIDVILGTPYNENIEYSGFDGVVSLVSSSSLYEEEHDGYFAGELKEYVIENNGIVYAIFDNGKSSPIANIPVYHFQNDQGLEKIGSNYFQYTPNSGKAFLYTDENGEAIKTIYSNKLENSNVDLSQALTELIVMQKAFDANAKSITTSDQMIQQAINMKK</sequence>
<dbReference type="Pfam" id="PF22692">
    <property type="entry name" value="LlgE_F_G_D1"/>
    <property type="match status" value="1"/>
</dbReference>
<dbReference type="EMBL" id="FOXB01000003">
    <property type="protein sequence ID" value="SFO96171.1"/>
    <property type="molecule type" value="Genomic_DNA"/>
</dbReference>
<evidence type="ECO:0000259" key="7">
    <source>
        <dbReference type="Pfam" id="PF22692"/>
    </source>
</evidence>
<comment type="subcellular location">
    <subcellularLocation>
        <location evidence="1 4">Bacterial flagellum basal body</location>
    </subcellularLocation>
</comment>
<dbReference type="RefSeq" id="WP_092910344.1">
    <property type="nucleotide sequence ID" value="NZ_FOXB01000003.1"/>
</dbReference>
<dbReference type="Proteomes" id="UP000199227">
    <property type="component" value="Unassembled WGS sequence"/>
</dbReference>
<dbReference type="InterPro" id="IPR020013">
    <property type="entry name" value="Flagellar_FlgE/F/G"/>
</dbReference>
<feature type="domain" description="Flagellar hook protein FlgE/F/G-like D1" evidence="7">
    <location>
        <begin position="89"/>
        <end position="135"/>
    </location>
</feature>
<dbReference type="GO" id="GO:0071978">
    <property type="term" value="P:bacterial-type flagellum-dependent swarming motility"/>
    <property type="evidence" value="ECO:0007669"/>
    <property type="project" value="TreeGrafter"/>
</dbReference>
<evidence type="ECO:0000256" key="4">
    <source>
        <dbReference type="RuleBase" id="RU362116"/>
    </source>
</evidence>
<comment type="similarity">
    <text evidence="2 4">Belongs to the flagella basal body rod proteins family.</text>
</comment>
<keyword evidence="3 4" id="KW-0975">Bacterial flagellum</keyword>
<evidence type="ECO:0000259" key="6">
    <source>
        <dbReference type="Pfam" id="PF06429"/>
    </source>
</evidence>
<evidence type="ECO:0000313" key="8">
    <source>
        <dbReference type="EMBL" id="SFO96171.1"/>
    </source>
</evidence>
<keyword evidence="8" id="KW-0969">Cilium</keyword>
<reference evidence="8 9" key="1">
    <citation type="submission" date="2016-10" db="EMBL/GenBank/DDBJ databases">
        <authorList>
            <person name="de Groot N.N."/>
        </authorList>
    </citation>
    <scope>NUCLEOTIDE SEQUENCE [LARGE SCALE GENOMIC DNA]</scope>
    <source>
        <strain evidence="8 9">EP1-55-1</strain>
    </source>
</reference>
<keyword evidence="9" id="KW-1185">Reference proteome</keyword>
<feature type="domain" description="Flagellar basal-body/hook protein C-terminal" evidence="6">
    <location>
        <begin position="484"/>
        <end position="526"/>
    </location>
</feature>
<dbReference type="SUPFAM" id="SSF117143">
    <property type="entry name" value="Flagellar hook protein flgE"/>
    <property type="match status" value="1"/>
</dbReference>
<dbReference type="AlphaFoldDB" id="A0A1I5LHG8"/>
<protein>
    <submittedName>
        <fullName evidence="8">Flagellar hook protein FlgE</fullName>
    </submittedName>
</protein>
<organism evidence="8 9">
    <name type="scientific">Hydrogenimonas thermophila</name>
    <dbReference type="NCBI Taxonomy" id="223786"/>
    <lineage>
        <taxon>Bacteria</taxon>
        <taxon>Pseudomonadati</taxon>
        <taxon>Campylobacterota</taxon>
        <taxon>Epsilonproteobacteria</taxon>
        <taxon>Campylobacterales</taxon>
        <taxon>Hydrogenimonadaceae</taxon>
        <taxon>Hydrogenimonas</taxon>
    </lineage>
</organism>
<name>A0A1I5LHG8_9BACT</name>
<dbReference type="PANTHER" id="PTHR30435">
    <property type="entry name" value="FLAGELLAR PROTEIN"/>
    <property type="match status" value="1"/>
</dbReference>
<accession>A0A1I5LHG8</accession>
<keyword evidence="8" id="KW-0282">Flagellum</keyword>
<dbReference type="PROSITE" id="PS00588">
    <property type="entry name" value="FLAGELLA_BB_ROD"/>
    <property type="match status" value="1"/>
</dbReference>
<evidence type="ECO:0000259" key="5">
    <source>
        <dbReference type="Pfam" id="PF00460"/>
    </source>
</evidence>
<dbReference type="InterPro" id="IPR019776">
    <property type="entry name" value="Flagellar_basal_body_rod_CS"/>
</dbReference>
<dbReference type="Pfam" id="PF00460">
    <property type="entry name" value="Flg_bb_rod"/>
    <property type="match status" value="1"/>
</dbReference>
<dbReference type="STRING" id="223786.SAMN05216234_10313"/>
<dbReference type="OrthoDB" id="9804559at2"/>
<dbReference type="PANTHER" id="PTHR30435:SF19">
    <property type="entry name" value="FLAGELLAR BASAL-BODY ROD PROTEIN FLGG"/>
    <property type="match status" value="1"/>
</dbReference>
<evidence type="ECO:0000256" key="1">
    <source>
        <dbReference type="ARBA" id="ARBA00004117"/>
    </source>
</evidence>
<evidence type="ECO:0000256" key="2">
    <source>
        <dbReference type="ARBA" id="ARBA00009677"/>
    </source>
</evidence>
<dbReference type="InterPro" id="IPR037925">
    <property type="entry name" value="FlgE/F/G-like"/>
</dbReference>
<evidence type="ECO:0000256" key="3">
    <source>
        <dbReference type="ARBA" id="ARBA00023143"/>
    </source>
</evidence>
<proteinExistence type="inferred from homology"/>
<dbReference type="InterPro" id="IPR053967">
    <property type="entry name" value="LlgE_F_G-like_D1"/>
</dbReference>
<dbReference type="InterPro" id="IPR001444">
    <property type="entry name" value="Flag_bb_rod_N"/>
</dbReference>